<protein>
    <submittedName>
        <fullName evidence="2">Uncharacterized protein</fullName>
    </submittedName>
</protein>
<comment type="caution">
    <text evidence="2">The sequence shown here is derived from an EMBL/GenBank/DDBJ whole genome shotgun (WGS) entry which is preliminary data.</text>
</comment>
<keyword evidence="1" id="KW-0472">Membrane</keyword>
<reference evidence="2" key="1">
    <citation type="submission" date="2023-06" db="EMBL/GenBank/DDBJ databases">
        <title>Genome-scale phylogeny and comparative genomics of the fungal order Sordariales.</title>
        <authorList>
            <consortium name="Lawrence Berkeley National Laboratory"/>
            <person name="Hensen N."/>
            <person name="Bonometti L."/>
            <person name="Westerberg I."/>
            <person name="Brannstrom I.O."/>
            <person name="Guillou S."/>
            <person name="Cros-Aarteil S."/>
            <person name="Calhoun S."/>
            <person name="Haridas S."/>
            <person name="Kuo A."/>
            <person name="Mondo S."/>
            <person name="Pangilinan J."/>
            <person name="Riley R."/>
            <person name="Labutti K."/>
            <person name="Andreopoulos B."/>
            <person name="Lipzen A."/>
            <person name="Chen C."/>
            <person name="Yanf M."/>
            <person name="Daum C."/>
            <person name="Ng V."/>
            <person name="Clum A."/>
            <person name="Steindorff A."/>
            <person name="Ohm R."/>
            <person name="Martin F."/>
            <person name="Silar P."/>
            <person name="Natvig D."/>
            <person name="Lalanne C."/>
            <person name="Gautier V."/>
            <person name="Ament-Velasquez S.L."/>
            <person name="Kruys A."/>
            <person name="Hutchinson M.I."/>
            <person name="Powell A.J."/>
            <person name="Barry K."/>
            <person name="Miller A.N."/>
            <person name="Grigoriev I.V."/>
            <person name="Debuchy R."/>
            <person name="Gladieux P."/>
            <person name="Thoren M.H."/>
            <person name="Johannesson H."/>
        </authorList>
    </citation>
    <scope>NUCLEOTIDE SEQUENCE</scope>
    <source>
        <strain evidence="2">SMH4607-1</strain>
    </source>
</reference>
<accession>A0AA40A8M5</accession>
<organism evidence="2 3">
    <name type="scientific">Lasiosphaeris hirsuta</name>
    <dbReference type="NCBI Taxonomy" id="260670"/>
    <lineage>
        <taxon>Eukaryota</taxon>
        <taxon>Fungi</taxon>
        <taxon>Dikarya</taxon>
        <taxon>Ascomycota</taxon>
        <taxon>Pezizomycotina</taxon>
        <taxon>Sordariomycetes</taxon>
        <taxon>Sordariomycetidae</taxon>
        <taxon>Sordariales</taxon>
        <taxon>Lasiosphaeriaceae</taxon>
        <taxon>Lasiosphaeris</taxon>
    </lineage>
</organism>
<evidence type="ECO:0000256" key="1">
    <source>
        <dbReference type="SAM" id="Phobius"/>
    </source>
</evidence>
<sequence length="238" mass="23988">MRFSAAAVVAGAALAYAHDGPHGAPDSTVYSTDYTTITSCGPTVTDCPARSTVVQSTVIPWTTSTVYSTTTYTISDCPDTVTHCPYDSTKVVTEVVPVSTTVCPVSEDWPATTPVTEAWPTSTPAGAGWGTWPKNSTASWGAWAPTSSAAAPACPTFSVKTISTSITTVIPTVIYETVSIPCPTAAWPAPSGAPPSVPVGGNGTITTPPKATVTAGASTMGSSLFLAAAAGLVAVILA</sequence>
<name>A0AA40A8M5_9PEZI</name>
<gene>
    <name evidence="2" type="ORF">B0H67DRAFT_555214</name>
</gene>
<evidence type="ECO:0000313" key="3">
    <source>
        <dbReference type="Proteomes" id="UP001172102"/>
    </source>
</evidence>
<keyword evidence="1" id="KW-1133">Transmembrane helix</keyword>
<dbReference type="Proteomes" id="UP001172102">
    <property type="component" value="Unassembled WGS sequence"/>
</dbReference>
<proteinExistence type="predicted"/>
<dbReference type="AlphaFoldDB" id="A0AA40A8M5"/>
<dbReference type="PANTHER" id="PTHR39602:SF2">
    <property type="entry name" value="ACW-9"/>
    <property type="match status" value="1"/>
</dbReference>
<feature type="transmembrane region" description="Helical" evidence="1">
    <location>
        <begin position="215"/>
        <end position="237"/>
    </location>
</feature>
<evidence type="ECO:0000313" key="2">
    <source>
        <dbReference type="EMBL" id="KAK0711194.1"/>
    </source>
</evidence>
<keyword evidence="3" id="KW-1185">Reference proteome</keyword>
<dbReference type="PANTHER" id="PTHR39602">
    <property type="entry name" value="ACW-9"/>
    <property type="match status" value="1"/>
</dbReference>
<keyword evidence="1" id="KW-0812">Transmembrane</keyword>
<dbReference type="EMBL" id="JAUKUA010000005">
    <property type="protein sequence ID" value="KAK0711194.1"/>
    <property type="molecule type" value="Genomic_DNA"/>
</dbReference>